<dbReference type="RefSeq" id="WP_274359736.1">
    <property type="nucleotide sequence ID" value="NZ_CP118101.1"/>
</dbReference>
<dbReference type="EMBL" id="CP118101">
    <property type="protein sequence ID" value="WDH84076.1"/>
    <property type="molecule type" value="Genomic_DNA"/>
</dbReference>
<dbReference type="Gene3D" id="3.40.710.10">
    <property type="entry name" value="DD-peptidase/beta-lactamase superfamily"/>
    <property type="match status" value="1"/>
</dbReference>
<dbReference type="Pfam" id="PF13354">
    <property type="entry name" value="Beta-lactamase2"/>
    <property type="match status" value="1"/>
</dbReference>
<dbReference type="PANTHER" id="PTHR35333">
    <property type="entry name" value="BETA-LACTAMASE"/>
    <property type="match status" value="1"/>
</dbReference>
<protein>
    <submittedName>
        <fullName evidence="2">Class A beta-lactamase-related serine hydrolase</fullName>
    </submittedName>
</protein>
<reference evidence="2" key="1">
    <citation type="submission" date="2023-02" db="EMBL/GenBank/DDBJ databases">
        <title>Pathogen: clinical or host-associated sample.</title>
        <authorList>
            <person name="Hergert J."/>
            <person name="Casey R."/>
            <person name="Wagner J."/>
            <person name="Young E.L."/>
            <person name="Oakeson K.F."/>
        </authorList>
    </citation>
    <scope>NUCLEOTIDE SEQUENCE</scope>
    <source>
        <strain evidence="2">2022CK-00830</strain>
    </source>
</reference>
<dbReference type="InterPro" id="IPR000871">
    <property type="entry name" value="Beta-lactam_class-A"/>
</dbReference>
<dbReference type="GO" id="GO:0008800">
    <property type="term" value="F:beta-lactamase activity"/>
    <property type="evidence" value="ECO:0007669"/>
    <property type="project" value="InterPro"/>
</dbReference>
<dbReference type="GO" id="GO:0046677">
    <property type="term" value="P:response to antibiotic"/>
    <property type="evidence" value="ECO:0007669"/>
    <property type="project" value="InterPro"/>
</dbReference>
<dbReference type="SUPFAM" id="SSF56601">
    <property type="entry name" value="beta-lactamase/transpeptidase-like"/>
    <property type="match status" value="1"/>
</dbReference>
<sequence length="289" mass="31853">MPQLSSEELYAGSLHHIMKPLRPLIEQANLNGVRVTVSVADLSVTAGNLGFSIGSEERYRSASTIKLAIACALLQMVDRGEVRLEDQAVVRDKDVVGGSGSLQLEVMPLSINIGRLAKLMIAQSDNTATNVLIDMVGFERVRAMLEGLGIHRTQLARKMFAPVQSPELDNYADAQELTYLLKLVYQGEVLAEYSRRLLLLWMSRQEVNTKFGAVLGDMLIAHKTGEAGNVTHDAGYFLIPGRELAVAVMTEVMTTEIYEEAQRIGNPVVQRIGKIIYDQLLSAHQELDC</sequence>
<dbReference type="InterPro" id="IPR045155">
    <property type="entry name" value="Beta-lactam_cat"/>
</dbReference>
<dbReference type="GO" id="GO:0030655">
    <property type="term" value="P:beta-lactam antibiotic catabolic process"/>
    <property type="evidence" value="ECO:0007669"/>
    <property type="project" value="InterPro"/>
</dbReference>
<dbReference type="InterPro" id="IPR012338">
    <property type="entry name" value="Beta-lactam/transpept-like"/>
</dbReference>
<proteinExistence type="predicted"/>
<dbReference type="PANTHER" id="PTHR35333:SF3">
    <property type="entry name" value="BETA-LACTAMASE-TYPE TRANSPEPTIDASE FOLD CONTAINING PROTEIN"/>
    <property type="match status" value="1"/>
</dbReference>
<evidence type="ECO:0000313" key="3">
    <source>
        <dbReference type="Proteomes" id="UP001220962"/>
    </source>
</evidence>
<dbReference type="AlphaFoldDB" id="A0AAX3N3V8"/>
<dbReference type="Proteomes" id="UP001220962">
    <property type="component" value="Chromosome"/>
</dbReference>
<evidence type="ECO:0000259" key="1">
    <source>
        <dbReference type="Pfam" id="PF13354"/>
    </source>
</evidence>
<gene>
    <name evidence="2" type="ORF">PUW23_07635</name>
</gene>
<keyword evidence="2" id="KW-0378">Hydrolase</keyword>
<organism evidence="2 3">
    <name type="scientific">Paenibacillus urinalis</name>
    <dbReference type="NCBI Taxonomy" id="521520"/>
    <lineage>
        <taxon>Bacteria</taxon>
        <taxon>Bacillati</taxon>
        <taxon>Bacillota</taxon>
        <taxon>Bacilli</taxon>
        <taxon>Bacillales</taxon>
        <taxon>Paenibacillaceae</taxon>
        <taxon>Paenibacillus</taxon>
    </lineage>
</organism>
<name>A0AAX3N3V8_9BACL</name>
<evidence type="ECO:0000313" key="2">
    <source>
        <dbReference type="EMBL" id="WDH84076.1"/>
    </source>
</evidence>
<accession>A0AAX3N3V8</accession>
<feature type="domain" description="Beta-lactamase class A catalytic" evidence="1">
    <location>
        <begin position="38"/>
        <end position="250"/>
    </location>
</feature>